<gene>
    <name evidence="1" type="ORF">VNO78_27717</name>
</gene>
<accession>A0AAN9XAE3</accession>
<dbReference type="Proteomes" id="UP001386955">
    <property type="component" value="Unassembled WGS sequence"/>
</dbReference>
<dbReference type="AlphaFoldDB" id="A0AAN9XAE3"/>
<evidence type="ECO:0000313" key="1">
    <source>
        <dbReference type="EMBL" id="KAK7387163.1"/>
    </source>
</evidence>
<evidence type="ECO:0000313" key="2">
    <source>
        <dbReference type="Proteomes" id="UP001386955"/>
    </source>
</evidence>
<organism evidence="1 2">
    <name type="scientific">Psophocarpus tetragonolobus</name>
    <name type="common">Winged bean</name>
    <name type="synonym">Dolichos tetragonolobus</name>
    <dbReference type="NCBI Taxonomy" id="3891"/>
    <lineage>
        <taxon>Eukaryota</taxon>
        <taxon>Viridiplantae</taxon>
        <taxon>Streptophyta</taxon>
        <taxon>Embryophyta</taxon>
        <taxon>Tracheophyta</taxon>
        <taxon>Spermatophyta</taxon>
        <taxon>Magnoliopsida</taxon>
        <taxon>eudicotyledons</taxon>
        <taxon>Gunneridae</taxon>
        <taxon>Pentapetalae</taxon>
        <taxon>rosids</taxon>
        <taxon>fabids</taxon>
        <taxon>Fabales</taxon>
        <taxon>Fabaceae</taxon>
        <taxon>Papilionoideae</taxon>
        <taxon>50 kb inversion clade</taxon>
        <taxon>NPAAA clade</taxon>
        <taxon>indigoferoid/millettioid clade</taxon>
        <taxon>Phaseoleae</taxon>
        <taxon>Psophocarpus</taxon>
    </lineage>
</organism>
<protein>
    <submittedName>
        <fullName evidence="1">Uncharacterized protein</fullName>
    </submittedName>
</protein>
<keyword evidence="2" id="KW-1185">Reference proteome</keyword>
<dbReference type="EMBL" id="JAYMYS010000007">
    <property type="protein sequence ID" value="KAK7387163.1"/>
    <property type="molecule type" value="Genomic_DNA"/>
</dbReference>
<comment type="caution">
    <text evidence="1">The sequence shown here is derived from an EMBL/GenBank/DDBJ whole genome shotgun (WGS) entry which is preliminary data.</text>
</comment>
<reference evidence="1 2" key="1">
    <citation type="submission" date="2024-01" db="EMBL/GenBank/DDBJ databases">
        <title>The genomes of 5 underutilized Papilionoideae crops provide insights into root nodulation and disease resistanc.</title>
        <authorList>
            <person name="Jiang F."/>
        </authorList>
    </citation>
    <scope>NUCLEOTIDE SEQUENCE [LARGE SCALE GENOMIC DNA]</scope>
    <source>
        <strain evidence="1">DUOXIRENSHENG_FW03</strain>
        <tissue evidence="1">Leaves</tissue>
    </source>
</reference>
<name>A0AAN9XAE3_PSOTE</name>
<proteinExistence type="predicted"/>
<sequence>MGNRNSSGDFVAELYKWSSAEFHKEYTFIYKSVTDESVFSIFRLSEEPKRMLLRLGDCMCECDEKAALRLHMEVIAERDNIGSFNYRLGRVVTSGTTNFQSSLQDNVSFCFGSSCVECERRRCFYSVKLPEQNCNTGKNMSLKVEHTFDVAKTHMNFFVDIECNKVTGLSAKFRGPFKLKYPFSLEQYMQLNRAAPQIQRQVHAEPPKDFNVFFKSEFEGEEFILFKRQGKGSTITQAPSGQATTVQIDNYGATFNGNAIFYEIMQLWVALELVELLQYLPLKFEGNDNLAVVLGVADYFRADHPVRVHVEFTARFLLLTSEPLWEVSHRHHFVLESNDLTLACITALPNIRFFKKYIVHSFISNSIETSLHIKAAVDTMFTGRQYILFKQGTGNTATTPEDQQPKIVINNS</sequence>